<reference evidence="1 2" key="2">
    <citation type="journal article" date="2022" name="Mol. Ecol. Resour.">
        <title>The genomes of chicory, endive, great burdock and yacon provide insights into Asteraceae paleo-polyploidization history and plant inulin production.</title>
        <authorList>
            <person name="Fan W."/>
            <person name="Wang S."/>
            <person name="Wang H."/>
            <person name="Wang A."/>
            <person name="Jiang F."/>
            <person name="Liu H."/>
            <person name="Zhao H."/>
            <person name="Xu D."/>
            <person name="Zhang Y."/>
        </authorList>
    </citation>
    <scope>NUCLEOTIDE SEQUENCE [LARGE SCALE GENOMIC DNA]</scope>
    <source>
        <strain evidence="2">cv. Yunnan</strain>
        <tissue evidence="1">Leaves</tissue>
    </source>
</reference>
<dbReference type="Proteomes" id="UP001056120">
    <property type="component" value="Linkage Group LG25"/>
</dbReference>
<protein>
    <submittedName>
        <fullName evidence="1">Uncharacterized protein</fullName>
    </submittedName>
</protein>
<dbReference type="EMBL" id="CM042042">
    <property type="protein sequence ID" value="KAI3705737.1"/>
    <property type="molecule type" value="Genomic_DNA"/>
</dbReference>
<gene>
    <name evidence="1" type="ORF">L1987_75978</name>
</gene>
<proteinExistence type="predicted"/>
<organism evidence="1 2">
    <name type="scientific">Smallanthus sonchifolius</name>
    <dbReference type="NCBI Taxonomy" id="185202"/>
    <lineage>
        <taxon>Eukaryota</taxon>
        <taxon>Viridiplantae</taxon>
        <taxon>Streptophyta</taxon>
        <taxon>Embryophyta</taxon>
        <taxon>Tracheophyta</taxon>
        <taxon>Spermatophyta</taxon>
        <taxon>Magnoliopsida</taxon>
        <taxon>eudicotyledons</taxon>
        <taxon>Gunneridae</taxon>
        <taxon>Pentapetalae</taxon>
        <taxon>asterids</taxon>
        <taxon>campanulids</taxon>
        <taxon>Asterales</taxon>
        <taxon>Asteraceae</taxon>
        <taxon>Asteroideae</taxon>
        <taxon>Heliantheae alliance</taxon>
        <taxon>Millerieae</taxon>
        <taxon>Smallanthus</taxon>
    </lineage>
</organism>
<sequence length="71" mass="8001">MVICTGGAILMVAQWCFVCAGILGFRIQDLILLRRSPVQFCIITLFLNPRVFADHSEKKFYLVSCCENISS</sequence>
<reference evidence="2" key="1">
    <citation type="journal article" date="2022" name="Mol. Ecol. Resour.">
        <title>The genomes of chicory, endive, great burdock and yacon provide insights into Asteraceae palaeo-polyploidization history and plant inulin production.</title>
        <authorList>
            <person name="Fan W."/>
            <person name="Wang S."/>
            <person name="Wang H."/>
            <person name="Wang A."/>
            <person name="Jiang F."/>
            <person name="Liu H."/>
            <person name="Zhao H."/>
            <person name="Xu D."/>
            <person name="Zhang Y."/>
        </authorList>
    </citation>
    <scope>NUCLEOTIDE SEQUENCE [LARGE SCALE GENOMIC DNA]</scope>
    <source>
        <strain evidence="2">cv. Yunnan</strain>
    </source>
</reference>
<comment type="caution">
    <text evidence="1">The sequence shown here is derived from an EMBL/GenBank/DDBJ whole genome shotgun (WGS) entry which is preliminary data.</text>
</comment>
<evidence type="ECO:0000313" key="2">
    <source>
        <dbReference type="Proteomes" id="UP001056120"/>
    </source>
</evidence>
<name>A0ACB9A6H9_9ASTR</name>
<evidence type="ECO:0000313" key="1">
    <source>
        <dbReference type="EMBL" id="KAI3705737.1"/>
    </source>
</evidence>
<keyword evidence="2" id="KW-1185">Reference proteome</keyword>
<accession>A0ACB9A6H9</accession>